<dbReference type="PANTHER" id="PTHR43591">
    <property type="entry name" value="METHYLTRANSFERASE"/>
    <property type="match status" value="1"/>
</dbReference>
<keyword evidence="2" id="KW-0808">Transferase</keyword>
<proteinExistence type="predicted"/>
<evidence type="ECO:0000313" key="3">
    <source>
        <dbReference type="Proteomes" id="UP000886469"/>
    </source>
</evidence>
<dbReference type="CDD" id="cd02440">
    <property type="entry name" value="AdoMet_MTases"/>
    <property type="match status" value="1"/>
</dbReference>
<name>A0ABX1T8M3_9PROT</name>
<dbReference type="Proteomes" id="UP000886469">
    <property type="component" value="Unassembled WGS sequence"/>
</dbReference>
<keyword evidence="2" id="KW-0489">Methyltransferase</keyword>
<dbReference type="GO" id="GO:0032259">
    <property type="term" value="P:methylation"/>
    <property type="evidence" value="ECO:0007669"/>
    <property type="project" value="UniProtKB-KW"/>
</dbReference>
<organism evidence="2 3">
    <name type="scientific">Candidatus Accumulibacter contiguus</name>
    <dbReference type="NCBI Taxonomy" id="2954381"/>
    <lineage>
        <taxon>Bacteria</taxon>
        <taxon>Pseudomonadati</taxon>
        <taxon>Pseudomonadota</taxon>
        <taxon>Betaproteobacteria</taxon>
        <taxon>Candidatus Accumulibacter</taxon>
    </lineage>
</organism>
<dbReference type="GO" id="GO:0008168">
    <property type="term" value="F:methyltransferase activity"/>
    <property type="evidence" value="ECO:0007669"/>
    <property type="project" value="UniProtKB-KW"/>
</dbReference>
<sequence length="212" mass="24327">MSQVDPEQQPERYRLLDNAEKYNAKIIKPKGVRRFSHWLEACAVEHALNHASGNRVLDCPCGTGRIDGLLRAKFSQVVGLDSSEAMLAVYRQGHPERIGHQGDAFDLPFADGEFDWVVCHRLLHHFSVDEDRVRLLKSLARVARIGVLVYAWLDTPFNRRRSSRRQTLPRDHLLPLLDAAGLMLDKVYFAFWPFQPKAELVCRKKSVKEETP</sequence>
<dbReference type="InterPro" id="IPR029063">
    <property type="entry name" value="SAM-dependent_MTases_sf"/>
</dbReference>
<dbReference type="InterPro" id="IPR013216">
    <property type="entry name" value="Methyltransf_11"/>
</dbReference>
<dbReference type="Pfam" id="PF08241">
    <property type="entry name" value="Methyltransf_11"/>
    <property type="match status" value="1"/>
</dbReference>
<dbReference type="EMBL" id="SPMX01000010">
    <property type="protein sequence ID" value="NMQ04587.1"/>
    <property type="molecule type" value="Genomic_DNA"/>
</dbReference>
<reference evidence="2" key="1">
    <citation type="submission" date="2019-03" db="EMBL/GenBank/DDBJ databases">
        <title>Metabolic reconstructions from genomes of highly enriched 'Candidatus Accumulibacter' and 'Candidatus Competibacter' bioreactor populations.</title>
        <authorList>
            <person name="Annavajhala M.K."/>
            <person name="Welles L."/>
            <person name="Abbas B."/>
            <person name="Sorokin D."/>
            <person name="Park H."/>
            <person name="Van Loosdrecht M."/>
            <person name="Chandran K."/>
        </authorList>
    </citation>
    <scope>NUCLEOTIDE SEQUENCE</scope>
    <source>
        <strain evidence="2">SBR_L</strain>
    </source>
</reference>
<dbReference type="PANTHER" id="PTHR43591:SF24">
    <property type="entry name" value="2-METHOXY-6-POLYPRENYL-1,4-BENZOQUINOL METHYLASE, MITOCHONDRIAL"/>
    <property type="match status" value="1"/>
</dbReference>
<keyword evidence="3" id="KW-1185">Reference proteome</keyword>
<evidence type="ECO:0000313" key="2">
    <source>
        <dbReference type="EMBL" id="NMQ04587.1"/>
    </source>
</evidence>
<feature type="domain" description="Methyltransferase type 11" evidence="1">
    <location>
        <begin position="57"/>
        <end position="148"/>
    </location>
</feature>
<comment type="caution">
    <text evidence="2">The sequence shown here is derived from an EMBL/GenBank/DDBJ whole genome shotgun (WGS) entry which is preliminary data.</text>
</comment>
<dbReference type="RefSeq" id="WP_169069523.1">
    <property type="nucleotide sequence ID" value="NZ_JAZKUC010000001.1"/>
</dbReference>
<protein>
    <submittedName>
        <fullName evidence="2">Class I SAM-dependent methyltransferase</fullName>
    </submittedName>
</protein>
<accession>A0ABX1T8M3</accession>
<gene>
    <name evidence="2" type="ORF">E4Q08_04595</name>
</gene>
<dbReference type="SUPFAM" id="SSF53335">
    <property type="entry name" value="S-adenosyl-L-methionine-dependent methyltransferases"/>
    <property type="match status" value="1"/>
</dbReference>
<dbReference type="Gene3D" id="3.40.50.150">
    <property type="entry name" value="Vaccinia Virus protein VP39"/>
    <property type="match status" value="1"/>
</dbReference>
<evidence type="ECO:0000259" key="1">
    <source>
        <dbReference type="Pfam" id="PF08241"/>
    </source>
</evidence>